<keyword evidence="2" id="KW-1185">Reference proteome</keyword>
<protein>
    <submittedName>
        <fullName evidence="1">Uncharacterized protein</fullName>
    </submittedName>
</protein>
<dbReference type="GeneID" id="85411906"/>
<organism evidence="1 2">
    <name type="scientific">Colletotrichum tamarilloi</name>
    <dbReference type="NCBI Taxonomy" id="1209934"/>
    <lineage>
        <taxon>Eukaryota</taxon>
        <taxon>Fungi</taxon>
        <taxon>Dikarya</taxon>
        <taxon>Ascomycota</taxon>
        <taxon>Pezizomycotina</taxon>
        <taxon>Sordariomycetes</taxon>
        <taxon>Hypocreomycetidae</taxon>
        <taxon>Glomerellales</taxon>
        <taxon>Glomerellaceae</taxon>
        <taxon>Colletotrichum</taxon>
        <taxon>Colletotrichum acutatum species complex</taxon>
    </lineage>
</organism>
<name>A0ABQ9QX13_9PEZI</name>
<evidence type="ECO:0000313" key="2">
    <source>
        <dbReference type="Proteomes" id="UP001227543"/>
    </source>
</evidence>
<proteinExistence type="predicted"/>
<evidence type="ECO:0000313" key="1">
    <source>
        <dbReference type="EMBL" id="KAK1487811.1"/>
    </source>
</evidence>
<dbReference type="Proteomes" id="UP001227543">
    <property type="component" value="Unassembled WGS sequence"/>
</dbReference>
<dbReference type="RefSeq" id="XP_060377709.1">
    <property type="nucleotide sequence ID" value="XM_060527668.1"/>
</dbReference>
<accession>A0ABQ9QX13</accession>
<gene>
    <name evidence="1" type="ORF">CTAM01_11657</name>
</gene>
<reference evidence="1 2" key="1">
    <citation type="submission" date="2016-10" db="EMBL/GenBank/DDBJ databases">
        <title>The genome sequence of Colletotrichum fioriniae PJ7.</title>
        <authorList>
            <person name="Baroncelli R."/>
        </authorList>
    </citation>
    <scope>NUCLEOTIDE SEQUENCE [LARGE SCALE GENOMIC DNA]</scope>
    <source>
        <strain evidence="1 2">Tom-12</strain>
    </source>
</reference>
<sequence length="69" mass="7167">MARIDVIQRGENKVGVAPISSAFTSGVRGPWGFSVISVNSVGPATLSLIDGPNLPVQDAGQRHRWGAPA</sequence>
<dbReference type="EMBL" id="MLFU01000064">
    <property type="protein sequence ID" value="KAK1487811.1"/>
    <property type="molecule type" value="Genomic_DNA"/>
</dbReference>
<comment type="caution">
    <text evidence="1">The sequence shown here is derived from an EMBL/GenBank/DDBJ whole genome shotgun (WGS) entry which is preliminary data.</text>
</comment>